<keyword evidence="3" id="KW-1185">Reference proteome</keyword>
<evidence type="ECO:0000256" key="1">
    <source>
        <dbReference type="SAM" id="MobiDB-lite"/>
    </source>
</evidence>
<evidence type="ECO:0000313" key="3">
    <source>
        <dbReference type="Proteomes" id="UP000630936"/>
    </source>
</evidence>
<name>A0A918Q464_9ACTN</name>
<reference evidence="2" key="2">
    <citation type="submission" date="2020-09" db="EMBL/GenBank/DDBJ databases">
        <authorList>
            <person name="Sun Q."/>
            <person name="Ohkuma M."/>
        </authorList>
    </citation>
    <scope>NUCLEOTIDE SEQUENCE</scope>
    <source>
        <strain evidence="2">JCM 4988</strain>
    </source>
</reference>
<organism evidence="2 3">
    <name type="scientific">Streptomyces inusitatus</name>
    <dbReference type="NCBI Taxonomy" id="68221"/>
    <lineage>
        <taxon>Bacteria</taxon>
        <taxon>Bacillati</taxon>
        <taxon>Actinomycetota</taxon>
        <taxon>Actinomycetes</taxon>
        <taxon>Kitasatosporales</taxon>
        <taxon>Streptomycetaceae</taxon>
        <taxon>Streptomyces</taxon>
    </lineage>
</organism>
<dbReference type="EMBL" id="BMWG01000007">
    <property type="protein sequence ID" value="GGZ33332.1"/>
    <property type="molecule type" value="Genomic_DNA"/>
</dbReference>
<dbReference type="Proteomes" id="UP000630936">
    <property type="component" value="Unassembled WGS sequence"/>
</dbReference>
<comment type="caution">
    <text evidence="2">The sequence shown here is derived from an EMBL/GenBank/DDBJ whole genome shotgun (WGS) entry which is preliminary data.</text>
</comment>
<gene>
    <name evidence="2" type="ORF">GCM10010387_29340</name>
</gene>
<sequence length="114" mass="11766">MAQLLAAGEAVGEVRVRDGDQSVHEFGRKGRIDRESPENVLHRPIVPCRPPAPYPGGGPLNALCRPAGFSPLSGGTAAHALCERGRAMVPVLSGRVRLGGPLVAVRGGGAEGEQ</sequence>
<proteinExistence type="predicted"/>
<feature type="compositionally biased region" description="Basic and acidic residues" evidence="1">
    <location>
        <begin position="25"/>
        <end position="41"/>
    </location>
</feature>
<protein>
    <submittedName>
        <fullName evidence="2">Uncharacterized protein</fullName>
    </submittedName>
</protein>
<feature type="region of interest" description="Disordered" evidence="1">
    <location>
        <begin position="25"/>
        <end position="46"/>
    </location>
</feature>
<dbReference type="AlphaFoldDB" id="A0A918Q464"/>
<evidence type="ECO:0000313" key="2">
    <source>
        <dbReference type="EMBL" id="GGZ33332.1"/>
    </source>
</evidence>
<reference evidence="2" key="1">
    <citation type="journal article" date="2014" name="Int. J. Syst. Evol. Microbiol.">
        <title>Complete genome sequence of Corynebacterium casei LMG S-19264T (=DSM 44701T), isolated from a smear-ripened cheese.</title>
        <authorList>
            <consortium name="US DOE Joint Genome Institute (JGI-PGF)"/>
            <person name="Walter F."/>
            <person name="Albersmeier A."/>
            <person name="Kalinowski J."/>
            <person name="Ruckert C."/>
        </authorList>
    </citation>
    <scope>NUCLEOTIDE SEQUENCE</scope>
    <source>
        <strain evidence="2">JCM 4988</strain>
    </source>
</reference>
<accession>A0A918Q464</accession>